<dbReference type="InterPro" id="IPR001320">
    <property type="entry name" value="Iontro_rcpt_C"/>
</dbReference>
<name>A0A653CU83_CALMS</name>
<keyword evidence="6 9" id="KW-0472">Membrane</keyword>
<evidence type="ECO:0000259" key="10">
    <source>
        <dbReference type="Pfam" id="PF00060"/>
    </source>
</evidence>
<evidence type="ECO:0000256" key="7">
    <source>
        <dbReference type="ARBA" id="ARBA00023170"/>
    </source>
</evidence>
<dbReference type="Pfam" id="PF24576">
    <property type="entry name" value="IR75A_N"/>
    <property type="match status" value="1"/>
</dbReference>
<feature type="transmembrane region" description="Helical" evidence="9">
    <location>
        <begin position="349"/>
        <end position="373"/>
    </location>
</feature>
<proteinExistence type="inferred from homology"/>
<dbReference type="InterPro" id="IPR052192">
    <property type="entry name" value="Insect_Ionotropic_Sensory_Rcpt"/>
</dbReference>
<dbReference type="AlphaFoldDB" id="A0A653CU83"/>
<evidence type="ECO:0000259" key="11">
    <source>
        <dbReference type="Pfam" id="PF24576"/>
    </source>
</evidence>
<feature type="transmembrane region" description="Helical" evidence="9">
    <location>
        <begin position="322"/>
        <end position="343"/>
    </location>
</feature>
<keyword evidence="3" id="KW-1003">Cell membrane</keyword>
<keyword evidence="13" id="KW-1185">Reference proteome</keyword>
<dbReference type="InterPro" id="IPR057074">
    <property type="entry name" value="IR75A_N"/>
</dbReference>
<dbReference type="Pfam" id="PF00060">
    <property type="entry name" value="Lig_chan"/>
    <property type="match status" value="1"/>
</dbReference>
<sequence length="585" mass="68561">MSFSKYLMSNYLQFLIIDVNNIPGNLHNVLDTNYNQLIVILDGDCENATSLLNEKTDKKYFYETYHWLVTTRAKYITFSQLEKVKLNINADINVAVFHSEANVTVYDVYNPASEHGGELKADMLGEYTVGSGYVRRYSENKYWHRKNMTGVKFKSAIVIPELKVPLQDYLKDETNREINSMHRFQSVSVNYCKDMYNFSLDVRHTNSWGYMQSDGRFDGLVGLLERRMVDFGSSPLLFKLDRMPFVDYSYGNWILRSYFIYRRPKVEAKSYEIFLRPLEKDVWLTIVVIMGIMAVILKLIFANEIRIRKSNHMHGVESSWSFLLLFTLGAFCQQGATCVPKLFSSRIISIFVFLFCILVYQFYSASIVSYLLMDPPRTIFNLKDLLESRLLIGVEDILIDRNYFIQTTDPYAIQLYESKIKGESNSSGFYPPKEGISLVRQGDFAFHVETSTAYPIIERTFTNEEICDLEEVQMYRTQPMYTNLQKNSPFREMMNFCMFKLMENGNMDRLRKYWDARKPVCIQAAKKKQIHVNLREFSCGLVALCYGFSFSLVFLLTEFIMRSNVWRAIKHMFRRTSGYLYPYTE</sequence>
<feature type="domain" description="Ionotropic receptor 75a N-terminal" evidence="11">
    <location>
        <begin position="6"/>
        <end position="158"/>
    </location>
</feature>
<dbReference type="OrthoDB" id="413361at2759"/>
<evidence type="ECO:0000256" key="3">
    <source>
        <dbReference type="ARBA" id="ARBA00022475"/>
    </source>
</evidence>
<gene>
    <name evidence="12" type="ORF">CALMAC_LOCUS11872</name>
</gene>
<keyword evidence="8" id="KW-0325">Glycoprotein</keyword>
<evidence type="ECO:0000256" key="1">
    <source>
        <dbReference type="ARBA" id="ARBA00004651"/>
    </source>
</evidence>
<organism evidence="12 13">
    <name type="scientific">Callosobruchus maculatus</name>
    <name type="common">Southern cowpea weevil</name>
    <name type="synonym">Pulse bruchid</name>
    <dbReference type="NCBI Taxonomy" id="64391"/>
    <lineage>
        <taxon>Eukaryota</taxon>
        <taxon>Metazoa</taxon>
        <taxon>Ecdysozoa</taxon>
        <taxon>Arthropoda</taxon>
        <taxon>Hexapoda</taxon>
        <taxon>Insecta</taxon>
        <taxon>Pterygota</taxon>
        <taxon>Neoptera</taxon>
        <taxon>Endopterygota</taxon>
        <taxon>Coleoptera</taxon>
        <taxon>Polyphaga</taxon>
        <taxon>Cucujiformia</taxon>
        <taxon>Chrysomeloidea</taxon>
        <taxon>Chrysomelidae</taxon>
        <taxon>Bruchinae</taxon>
        <taxon>Bruchini</taxon>
        <taxon>Callosobruchus</taxon>
    </lineage>
</organism>
<evidence type="ECO:0000256" key="6">
    <source>
        <dbReference type="ARBA" id="ARBA00023136"/>
    </source>
</evidence>
<dbReference type="PANTHER" id="PTHR42643">
    <property type="entry name" value="IONOTROPIC RECEPTOR 20A-RELATED"/>
    <property type="match status" value="1"/>
</dbReference>
<dbReference type="GO" id="GO:0050906">
    <property type="term" value="P:detection of stimulus involved in sensory perception"/>
    <property type="evidence" value="ECO:0007669"/>
    <property type="project" value="UniProtKB-ARBA"/>
</dbReference>
<evidence type="ECO:0000313" key="13">
    <source>
        <dbReference type="Proteomes" id="UP000410492"/>
    </source>
</evidence>
<keyword evidence="5 9" id="KW-1133">Transmembrane helix</keyword>
<evidence type="ECO:0000256" key="5">
    <source>
        <dbReference type="ARBA" id="ARBA00022989"/>
    </source>
</evidence>
<comment type="similarity">
    <text evidence="2">Belongs to the glutamate-gated ion channel (TC 1.A.10.1) family.</text>
</comment>
<protein>
    <submittedName>
        <fullName evidence="12">Uncharacterized protein</fullName>
    </submittedName>
</protein>
<dbReference type="Proteomes" id="UP000410492">
    <property type="component" value="Unassembled WGS sequence"/>
</dbReference>
<keyword evidence="4 9" id="KW-0812">Transmembrane</keyword>
<feature type="transmembrane region" description="Helical" evidence="9">
    <location>
        <begin position="537"/>
        <end position="557"/>
    </location>
</feature>
<evidence type="ECO:0000256" key="2">
    <source>
        <dbReference type="ARBA" id="ARBA00008685"/>
    </source>
</evidence>
<accession>A0A653CU83</accession>
<reference evidence="12 13" key="1">
    <citation type="submission" date="2019-01" db="EMBL/GenBank/DDBJ databases">
        <authorList>
            <person name="Sayadi A."/>
        </authorList>
    </citation>
    <scope>NUCLEOTIDE SEQUENCE [LARGE SCALE GENOMIC DNA]</scope>
</reference>
<evidence type="ECO:0000256" key="8">
    <source>
        <dbReference type="ARBA" id="ARBA00023180"/>
    </source>
</evidence>
<feature type="domain" description="Ionotropic glutamate receptor C-terminal" evidence="10">
    <location>
        <begin position="280"/>
        <end position="527"/>
    </location>
</feature>
<dbReference type="EMBL" id="CAACVG010008887">
    <property type="protein sequence ID" value="VEN51406.1"/>
    <property type="molecule type" value="Genomic_DNA"/>
</dbReference>
<dbReference type="GO" id="GO:0015276">
    <property type="term" value="F:ligand-gated monoatomic ion channel activity"/>
    <property type="evidence" value="ECO:0007669"/>
    <property type="project" value="InterPro"/>
</dbReference>
<dbReference type="GO" id="GO:0005886">
    <property type="term" value="C:plasma membrane"/>
    <property type="evidence" value="ECO:0007669"/>
    <property type="project" value="UniProtKB-SubCell"/>
</dbReference>
<feature type="transmembrane region" description="Helical" evidence="9">
    <location>
        <begin position="282"/>
        <end position="301"/>
    </location>
</feature>
<keyword evidence="7" id="KW-0675">Receptor</keyword>
<dbReference type="PANTHER" id="PTHR42643:SF33">
    <property type="entry name" value="GLUTAMATE RECEPTOR 2-LIKE PROTEIN"/>
    <property type="match status" value="1"/>
</dbReference>
<comment type="subcellular location">
    <subcellularLocation>
        <location evidence="1">Cell membrane</location>
        <topology evidence="1">Multi-pass membrane protein</topology>
    </subcellularLocation>
</comment>
<evidence type="ECO:0000313" key="12">
    <source>
        <dbReference type="EMBL" id="VEN51406.1"/>
    </source>
</evidence>
<evidence type="ECO:0000256" key="4">
    <source>
        <dbReference type="ARBA" id="ARBA00022692"/>
    </source>
</evidence>
<dbReference type="SUPFAM" id="SSF53850">
    <property type="entry name" value="Periplasmic binding protein-like II"/>
    <property type="match status" value="1"/>
</dbReference>
<evidence type="ECO:0000256" key="9">
    <source>
        <dbReference type="SAM" id="Phobius"/>
    </source>
</evidence>
<dbReference type="Gene3D" id="1.10.287.70">
    <property type="match status" value="1"/>
</dbReference>